<sequence length="288" mass="32360">MKKTAASSAASIPRGASNYDELSMQQSLQFADCLKDLKNLKQQLYTAAEHFESSYQKHEQKQIVISSLKDYALKALVNTVDHLGSMSYKVNSLLDQKSNQLSTMELPFSCFEQRIQACQKFISHGGLFQQSFFIKTPNYHTSHVFPDPQEITGKHPTTSVRRGQHQHPAAYAPGPSVADEAFLFAETPIDHTSPGLSDKRTASPFRFQLSRWGSLVNKSTSPIRSNSNSRKRFPSESRRSASPSSRAERDSTHDLELYASKNRRMFKALLGMRKSRNGGSSHKNLDEN</sequence>
<feature type="region of interest" description="Disordered" evidence="3">
    <location>
        <begin position="147"/>
        <end position="172"/>
    </location>
</feature>
<dbReference type="Proteomes" id="UP001346149">
    <property type="component" value="Unassembled WGS sequence"/>
</dbReference>
<dbReference type="PANTHER" id="PTHR10460:SF47">
    <property type="entry name" value="PROTEIN ABIL2"/>
    <property type="match status" value="1"/>
</dbReference>
<reference evidence="4 5" key="1">
    <citation type="journal article" date="2023" name="Hortic Res">
        <title>Pangenome of water caltrop reveals structural variations and asymmetric subgenome divergence after allopolyploidization.</title>
        <authorList>
            <person name="Zhang X."/>
            <person name="Chen Y."/>
            <person name="Wang L."/>
            <person name="Yuan Y."/>
            <person name="Fang M."/>
            <person name="Shi L."/>
            <person name="Lu R."/>
            <person name="Comes H.P."/>
            <person name="Ma Y."/>
            <person name="Chen Y."/>
            <person name="Huang G."/>
            <person name="Zhou Y."/>
            <person name="Zheng Z."/>
            <person name="Qiu Y."/>
        </authorList>
    </citation>
    <scope>NUCLEOTIDE SEQUENCE [LARGE SCALE GENOMIC DNA]</scope>
    <source>
        <strain evidence="4">F231</strain>
    </source>
</reference>
<keyword evidence="5" id="KW-1185">Reference proteome</keyword>
<feature type="region of interest" description="Disordered" evidence="3">
    <location>
        <begin position="218"/>
        <end position="259"/>
    </location>
</feature>
<comment type="caution">
    <text evidence="4">The sequence shown here is derived from an EMBL/GenBank/DDBJ whole genome shotgun (WGS) entry which is preliminary data.</text>
</comment>
<feature type="compositionally biased region" description="Basic and acidic residues" evidence="3">
    <location>
        <begin position="246"/>
        <end position="256"/>
    </location>
</feature>
<evidence type="ECO:0000256" key="3">
    <source>
        <dbReference type="SAM" id="MobiDB-lite"/>
    </source>
</evidence>
<dbReference type="InterPro" id="IPR028457">
    <property type="entry name" value="ABI"/>
</dbReference>
<organism evidence="4 5">
    <name type="scientific">Trapa natans</name>
    <name type="common">Water chestnut</name>
    <dbReference type="NCBI Taxonomy" id="22666"/>
    <lineage>
        <taxon>Eukaryota</taxon>
        <taxon>Viridiplantae</taxon>
        <taxon>Streptophyta</taxon>
        <taxon>Embryophyta</taxon>
        <taxon>Tracheophyta</taxon>
        <taxon>Spermatophyta</taxon>
        <taxon>Magnoliopsida</taxon>
        <taxon>eudicotyledons</taxon>
        <taxon>Gunneridae</taxon>
        <taxon>Pentapetalae</taxon>
        <taxon>rosids</taxon>
        <taxon>malvids</taxon>
        <taxon>Myrtales</taxon>
        <taxon>Lythraceae</taxon>
        <taxon>Trapa</taxon>
    </lineage>
</organism>
<evidence type="ECO:0000256" key="1">
    <source>
        <dbReference type="ARBA" id="ARBA00010020"/>
    </source>
</evidence>
<evidence type="ECO:0000313" key="4">
    <source>
        <dbReference type="EMBL" id="KAK4793286.1"/>
    </source>
</evidence>
<evidence type="ECO:0000256" key="2">
    <source>
        <dbReference type="ARBA" id="ARBA00025223"/>
    </source>
</evidence>
<name>A0AAN7LUY6_TRANT</name>
<gene>
    <name evidence="4" type="ORF">SAY86_023721</name>
</gene>
<proteinExistence type="inferred from homology"/>
<comment type="similarity">
    <text evidence="1">Belongs to the ABI family.</text>
</comment>
<dbReference type="PANTHER" id="PTHR10460">
    <property type="entry name" value="ABL INTERACTOR FAMILY MEMBER"/>
    <property type="match status" value="1"/>
</dbReference>
<comment type="function">
    <text evidence="2">Involved in regulation of actin and microtubule organization. Part of a WAVE complex that activates the Arp2/3 complex.</text>
</comment>
<accession>A0AAN7LUY6</accession>
<dbReference type="Gene3D" id="6.10.140.1620">
    <property type="match status" value="1"/>
</dbReference>
<protein>
    <submittedName>
        <fullName evidence="4">Uncharacterized protein</fullName>
    </submittedName>
</protein>
<dbReference type="AlphaFoldDB" id="A0AAN7LUY6"/>
<evidence type="ECO:0000313" key="5">
    <source>
        <dbReference type="Proteomes" id="UP001346149"/>
    </source>
</evidence>
<dbReference type="EMBL" id="JAXQNO010000008">
    <property type="protein sequence ID" value="KAK4793286.1"/>
    <property type="molecule type" value="Genomic_DNA"/>
</dbReference>
<feature type="compositionally biased region" description="Polar residues" evidence="3">
    <location>
        <begin position="218"/>
        <end position="228"/>
    </location>
</feature>